<feature type="transmembrane region" description="Helical" evidence="2">
    <location>
        <begin position="234"/>
        <end position="251"/>
    </location>
</feature>
<evidence type="ECO:0008006" key="5">
    <source>
        <dbReference type="Google" id="ProtNLM"/>
    </source>
</evidence>
<dbReference type="PANTHER" id="PTHR37488:SF2">
    <property type="entry name" value="DUF1275 DOMAIN-CONTAINING PROTEIN"/>
    <property type="match status" value="1"/>
</dbReference>
<gene>
    <name evidence="3" type="ORF">Daus18300_007704</name>
</gene>
<keyword evidence="2" id="KW-0812">Transmembrane</keyword>
<feature type="transmembrane region" description="Helical" evidence="2">
    <location>
        <begin position="257"/>
        <end position="276"/>
    </location>
</feature>
<evidence type="ECO:0000256" key="2">
    <source>
        <dbReference type="SAM" id="Phobius"/>
    </source>
</evidence>
<comment type="caution">
    <text evidence="3">The sequence shown here is derived from an EMBL/GenBank/DDBJ whole genome shotgun (WGS) entry which is preliminary data.</text>
</comment>
<reference evidence="3 4" key="1">
    <citation type="journal article" date="2024" name="IMA Fungus">
        <title>IMA Genome - F19 : A genome assembly and annotation guide to empower mycologists, including annotated draft genome sequences of Ceratocystis pirilliformis, Diaporthe australafricana, Fusarium ophioides, Paecilomyces lecythidis, and Sporothrix stenoceras.</title>
        <authorList>
            <person name="Aylward J."/>
            <person name="Wilson A.M."/>
            <person name="Visagie C.M."/>
            <person name="Spraker J."/>
            <person name="Barnes I."/>
            <person name="Buitendag C."/>
            <person name="Ceriani C."/>
            <person name="Del Mar Angel L."/>
            <person name="du Plessis D."/>
            <person name="Fuchs T."/>
            <person name="Gasser K."/>
            <person name="Kramer D."/>
            <person name="Li W."/>
            <person name="Munsamy K."/>
            <person name="Piso A."/>
            <person name="Price J.L."/>
            <person name="Sonnekus B."/>
            <person name="Thomas C."/>
            <person name="van der Nest A."/>
            <person name="van Dijk A."/>
            <person name="van Heerden A."/>
            <person name="van Vuuren N."/>
            <person name="Yilmaz N."/>
            <person name="Duong T.A."/>
            <person name="van der Merwe N.A."/>
            <person name="Wingfield M.J."/>
            <person name="Wingfield B.D."/>
        </authorList>
    </citation>
    <scope>NUCLEOTIDE SEQUENCE [LARGE SCALE GENOMIC DNA]</scope>
    <source>
        <strain evidence="3 4">CMW 18300</strain>
    </source>
</reference>
<protein>
    <recommendedName>
        <fullName evidence="5">DUF1275 domain protein</fullName>
    </recommendedName>
</protein>
<organism evidence="3 4">
    <name type="scientific">Diaporthe australafricana</name>
    <dbReference type="NCBI Taxonomy" id="127596"/>
    <lineage>
        <taxon>Eukaryota</taxon>
        <taxon>Fungi</taxon>
        <taxon>Dikarya</taxon>
        <taxon>Ascomycota</taxon>
        <taxon>Pezizomycotina</taxon>
        <taxon>Sordariomycetes</taxon>
        <taxon>Sordariomycetidae</taxon>
        <taxon>Diaporthales</taxon>
        <taxon>Diaporthaceae</taxon>
        <taxon>Diaporthe</taxon>
    </lineage>
</organism>
<dbReference type="Proteomes" id="UP001583177">
    <property type="component" value="Unassembled WGS sequence"/>
</dbReference>
<feature type="transmembrane region" description="Helical" evidence="2">
    <location>
        <begin position="144"/>
        <end position="165"/>
    </location>
</feature>
<evidence type="ECO:0000313" key="3">
    <source>
        <dbReference type="EMBL" id="KAL1864472.1"/>
    </source>
</evidence>
<dbReference type="Pfam" id="PF06912">
    <property type="entry name" value="DUF1275"/>
    <property type="match status" value="1"/>
</dbReference>
<name>A0ABR3WLV1_9PEZI</name>
<sequence length="289" mass="30866">MSSSDTEGTLQGTEQNVDSRAATRSSPSTKPQPASGQIQEPQTLISRTKRHLLAPVRSSAFAEFELLLLTFCTGIQDAISFPDYHCFASNQTGNTVFLAVSVVVPEFNGDMFFTANIGVALGLFLAGGYLTGQLSHIVGPRLRLWLVLCNLVQTAMVFAAAAIQLRYGVHHSGPRDLAVIALLAFASGSQVVQSRSLRITEISTAMATAAWVDLLIDPHLLAVKEKNRPRNRRLFFLVTLIVGSLAGAGIYKTAGSAVALFVSAGGKAVVTVMYLFHGAEKRKVESSAA</sequence>
<keyword evidence="2" id="KW-1133">Transmembrane helix</keyword>
<dbReference type="EMBL" id="JAWRVE010000068">
    <property type="protein sequence ID" value="KAL1864472.1"/>
    <property type="molecule type" value="Genomic_DNA"/>
</dbReference>
<dbReference type="InterPro" id="IPR010699">
    <property type="entry name" value="DUF1275"/>
</dbReference>
<evidence type="ECO:0000313" key="4">
    <source>
        <dbReference type="Proteomes" id="UP001583177"/>
    </source>
</evidence>
<dbReference type="PANTHER" id="PTHR37488">
    <property type="entry name" value="DUF1275 DOMAIN-CONTAINING PROTEIN"/>
    <property type="match status" value="1"/>
</dbReference>
<accession>A0ABR3WLV1</accession>
<keyword evidence="4" id="KW-1185">Reference proteome</keyword>
<proteinExistence type="predicted"/>
<keyword evidence="2" id="KW-0472">Membrane</keyword>
<evidence type="ECO:0000256" key="1">
    <source>
        <dbReference type="SAM" id="MobiDB-lite"/>
    </source>
</evidence>
<feature type="region of interest" description="Disordered" evidence="1">
    <location>
        <begin position="1"/>
        <end position="41"/>
    </location>
</feature>
<feature type="transmembrane region" description="Helical" evidence="2">
    <location>
        <begin position="111"/>
        <end position="132"/>
    </location>
</feature>